<organism evidence="2 3">
    <name type="scientific">Steinernema glaseri</name>
    <dbReference type="NCBI Taxonomy" id="37863"/>
    <lineage>
        <taxon>Eukaryota</taxon>
        <taxon>Metazoa</taxon>
        <taxon>Ecdysozoa</taxon>
        <taxon>Nematoda</taxon>
        <taxon>Chromadorea</taxon>
        <taxon>Rhabditida</taxon>
        <taxon>Tylenchina</taxon>
        <taxon>Panagrolaimomorpha</taxon>
        <taxon>Strongyloidoidea</taxon>
        <taxon>Steinernematidae</taxon>
        <taxon>Steinernema</taxon>
    </lineage>
</organism>
<dbReference type="AlphaFoldDB" id="A0A1I7Y324"/>
<proteinExistence type="predicted"/>
<evidence type="ECO:0000256" key="1">
    <source>
        <dbReference type="SAM" id="MobiDB-lite"/>
    </source>
</evidence>
<sequence>MMMSSKLSKLNEEDPILKKYATKDIDSLLLKYAPEMVDFPLWKYAPRMYSPVREDSFMNAPVDEDVAKEDSGYSIRTYVVTYPEYIDYSIYCSQEAVKGRKRTSSEDSDDVDSKRAKIEESLPEEGDSTEAFSIQHFYSLLSSK</sequence>
<feature type="compositionally biased region" description="Basic and acidic residues" evidence="1">
    <location>
        <begin position="111"/>
        <end position="120"/>
    </location>
</feature>
<dbReference type="Proteomes" id="UP000095287">
    <property type="component" value="Unplaced"/>
</dbReference>
<accession>A0A1I7Y324</accession>
<keyword evidence="2" id="KW-1185">Reference proteome</keyword>
<evidence type="ECO:0000313" key="2">
    <source>
        <dbReference type="Proteomes" id="UP000095287"/>
    </source>
</evidence>
<feature type="region of interest" description="Disordered" evidence="1">
    <location>
        <begin position="98"/>
        <end position="128"/>
    </location>
</feature>
<evidence type="ECO:0000313" key="3">
    <source>
        <dbReference type="WBParaSite" id="L893_g1196.t1"/>
    </source>
</evidence>
<name>A0A1I7Y324_9BILA</name>
<reference evidence="3" key="1">
    <citation type="submission" date="2016-11" db="UniProtKB">
        <authorList>
            <consortium name="WormBaseParasite"/>
        </authorList>
    </citation>
    <scope>IDENTIFICATION</scope>
</reference>
<dbReference type="WBParaSite" id="L893_g1196.t1">
    <property type="protein sequence ID" value="L893_g1196.t1"/>
    <property type="gene ID" value="L893_g1196"/>
</dbReference>
<protein>
    <submittedName>
        <fullName evidence="3">Dimer_Tnp_hAT domain-containing protein</fullName>
    </submittedName>
</protein>